<proteinExistence type="predicted"/>
<evidence type="ECO:0000313" key="2">
    <source>
        <dbReference type="EMBL" id="KAH9828500.1"/>
    </source>
</evidence>
<organism evidence="2 3">
    <name type="scientific">Teratosphaeria destructans</name>
    <dbReference type="NCBI Taxonomy" id="418781"/>
    <lineage>
        <taxon>Eukaryota</taxon>
        <taxon>Fungi</taxon>
        <taxon>Dikarya</taxon>
        <taxon>Ascomycota</taxon>
        <taxon>Pezizomycotina</taxon>
        <taxon>Dothideomycetes</taxon>
        <taxon>Dothideomycetidae</taxon>
        <taxon>Mycosphaerellales</taxon>
        <taxon>Teratosphaeriaceae</taxon>
        <taxon>Teratosphaeria</taxon>
    </lineage>
</organism>
<protein>
    <submittedName>
        <fullName evidence="2">Uncharacterized protein</fullName>
    </submittedName>
</protein>
<keyword evidence="3" id="KW-1185">Reference proteome</keyword>
<keyword evidence="1" id="KW-0472">Membrane</keyword>
<dbReference type="Proteomes" id="UP001138500">
    <property type="component" value="Unassembled WGS sequence"/>
</dbReference>
<dbReference type="OrthoDB" id="5353310at2759"/>
<reference evidence="2 3" key="1">
    <citation type="journal article" date="2018" name="IMA Fungus">
        <title>IMA Genome-F 10: Nine draft genome sequences of Claviceps purpurea s.lat., including C. arundinis, C. humidiphila, and C. cf. spartinae, pseudomolecules for the pitch canker pathogen Fusarium circinatum, draft genome of Davidsoniella eucalypti, Grosmannia galeiformis, Quambalaria eucalypti, and Teratosphaeria destructans.</title>
        <authorList>
            <person name="Wingfield B.D."/>
            <person name="Liu M."/>
            <person name="Nguyen H.D."/>
            <person name="Lane F.A."/>
            <person name="Morgan S.W."/>
            <person name="De Vos L."/>
            <person name="Wilken P.M."/>
            <person name="Duong T.A."/>
            <person name="Aylward J."/>
            <person name="Coetzee M.P."/>
            <person name="Dadej K."/>
            <person name="De Beer Z.W."/>
            <person name="Findlay W."/>
            <person name="Havenga M."/>
            <person name="Kolarik M."/>
            <person name="Menzies J.G."/>
            <person name="Naidoo K."/>
            <person name="Pochopski O."/>
            <person name="Shoukouhi P."/>
            <person name="Santana Q.C."/>
            <person name="Seifert K.A."/>
            <person name="Soal N."/>
            <person name="Steenkamp E.T."/>
            <person name="Tatham C.T."/>
            <person name="van der Nest M.A."/>
            <person name="Wingfield M.J."/>
        </authorList>
    </citation>
    <scope>NUCLEOTIDE SEQUENCE [LARGE SCALE GENOMIC DNA]</scope>
    <source>
        <strain evidence="2">CMW44962</strain>
    </source>
</reference>
<keyword evidence="1" id="KW-0812">Transmembrane</keyword>
<evidence type="ECO:0000313" key="3">
    <source>
        <dbReference type="Proteomes" id="UP001138500"/>
    </source>
</evidence>
<keyword evidence="1" id="KW-1133">Transmembrane helix</keyword>
<reference evidence="2 3" key="2">
    <citation type="journal article" date="2021" name="Curr. Genet.">
        <title>Genetic response to nitrogen starvation in the aggressive Eucalyptus foliar pathogen Teratosphaeria destructans.</title>
        <authorList>
            <person name="Havenga M."/>
            <person name="Wingfield B.D."/>
            <person name="Wingfield M.J."/>
            <person name="Dreyer L.L."/>
            <person name="Roets F."/>
            <person name="Aylward J."/>
        </authorList>
    </citation>
    <scope>NUCLEOTIDE SEQUENCE [LARGE SCALE GENOMIC DNA]</scope>
    <source>
        <strain evidence="2">CMW44962</strain>
    </source>
</reference>
<dbReference type="AlphaFoldDB" id="A0A9W7STR4"/>
<dbReference type="EMBL" id="RIBY02001556">
    <property type="protein sequence ID" value="KAH9828500.1"/>
    <property type="molecule type" value="Genomic_DNA"/>
</dbReference>
<sequence length="216" mass="24961">LPFIRPLHSLSCALPIPLAYKQRHASLAIPKRSFTKSRPISQPVPSFHDHPKHPYQTSLREAKTYKFRKPSRTSLGIPESFPYNEHETKKRHHENHTKPTMAGVRDPAFWKRFSYAVHLDEEQGIPRHELKNSDTWLARQQRKTSRRAWVCPIFWLLFFGVLAAVVIVIIWALNAGAFEFGTDRTGSVDPNSGITRRAMERLYEVARSAVREVKGR</sequence>
<evidence type="ECO:0000256" key="1">
    <source>
        <dbReference type="SAM" id="Phobius"/>
    </source>
</evidence>
<feature type="transmembrane region" description="Helical" evidence="1">
    <location>
        <begin position="149"/>
        <end position="173"/>
    </location>
</feature>
<feature type="non-terminal residue" evidence="2">
    <location>
        <position position="1"/>
    </location>
</feature>
<gene>
    <name evidence="2" type="ORF">Tdes44962_MAKER02419</name>
</gene>
<comment type="caution">
    <text evidence="2">The sequence shown here is derived from an EMBL/GenBank/DDBJ whole genome shotgun (WGS) entry which is preliminary data.</text>
</comment>
<name>A0A9W7STR4_9PEZI</name>
<accession>A0A9W7STR4</accession>